<evidence type="ECO:0000313" key="2">
    <source>
        <dbReference type="EMBL" id="GAI98496.1"/>
    </source>
</evidence>
<dbReference type="PROSITE" id="PS50093">
    <property type="entry name" value="PKD"/>
    <property type="match status" value="2"/>
</dbReference>
<dbReference type="InterPro" id="IPR013783">
    <property type="entry name" value="Ig-like_fold"/>
</dbReference>
<comment type="caution">
    <text evidence="2">The sequence shown here is derived from an EMBL/GenBank/DDBJ whole genome shotgun (WGS) entry which is preliminary data.</text>
</comment>
<proteinExistence type="predicted"/>
<gene>
    <name evidence="2" type="ORF">S12H4_33446</name>
</gene>
<dbReference type="InterPro" id="IPR035986">
    <property type="entry name" value="PKD_dom_sf"/>
</dbReference>
<dbReference type="SUPFAM" id="SSF49299">
    <property type="entry name" value="PKD domain"/>
    <property type="match status" value="2"/>
</dbReference>
<feature type="non-terminal residue" evidence="2">
    <location>
        <position position="1"/>
    </location>
</feature>
<name>X1U4G4_9ZZZZ</name>
<feature type="domain" description="PKD" evidence="1">
    <location>
        <begin position="38"/>
        <end position="117"/>
    </location>
</feature>
<reference evidence="2" key="1">
    <citation type="journal article" date="2014" name="Front. Microbiol.">
        <title>High frequency of phylogenetically diverse reductive dehalogenase-homologous genes in deep subseafloor sedimentary metagenomes.</title>
        <authorList>
            <person name="Kawai M."/>
            <person name="Futagami T."/>
            <person name="Toyoda A."/>
            <person name="Takaki Y."/>
            <person name="Nishi S."/>
            <person name="Hori S."/>
            <person name="Arai W."/>
            <person name="Tsubouchi T."/>
            <person name="Morono Y."/>
            <person name="Uchiyama I."/>
            <person name="Ito T."/>
            <person name="Fujiyama A."/>
            <person name="Inagaki F."/>
            <person name="Takami H."/>
        </authorList>
    </citation>
    <scope>NUCLEOTIDE SEQUENCE</scope>
    <source>
        <strain evidence="2">Expedition CK06-06</strain>
    </source>
</reference>
<dbReference type="Pfam" id="PF18911">
    <property type="entry name" value="PKD_4"/>
    <property type="match status" value="2"/>
</dbReference>
<dbReference type="Gene3D" id="2.60.40.10">
    <property type="entry name" value="Immunoglobulins"/>
    <property type="match status" value="3"/>
</dbReference>
<sequence>HTYIYTAKGVYTVSLTVTGLGGTDTETKVDYITVYEAVGAAFSASPTAGQAPLTVKFRNQSSGDYDTWLWDFGDGSPTSSEQNPSHTYTAKGVYTVSLTVTGLGGTDTETKVDYITVYEAVGAAFSASPTAGQAPLTVKFRNQSTGDIDQWWWSFGDSNSHRQSPSHTYYNEGTYRVCLTVTGPGGEDRICKKITVESMVVAPKLLVRDLEITPVYPQPRQAIQITADVANVGGTWGSKTVNLMINGQFEQSIRVGVSPGTAKPISFTVYKVEP</sequence>
<dbReference type="EMBL" id="BARW01019706">
    <property type="protein sequence ID" value="GAI98496.1"/>
    <property type="molecule type" value="Genomic_DNA"/>
</dbReference>
<dbReference type="PANTHER" id="PTHR36842">
    <property type="entry name" value="PROTEIN TOLB HOMOLOG"/>
    <property type="match status" value="1"/>
</dbReference>
<dbReference type="PANTHER" id="PTHR36842:SF1">
    <property type="entry name" value="PROTEIN TOLB"/>
    <property type="match status" value="1"/>
</dbReference>
<evidence type="ECO:0000259" key="1">
    <source>
        <dbReference type="PROSITE" id="PS50093"/>
    </source>
</evidence>
<accession>X1U4G4</accession>
<dbReference type="AlphaFoldDB" id="X1U4G4"/>
<feature type="domain" description="PKD" evidence="1">
    <location>
        <begin position="121"/>
        <end position="197"/>
    </location>
</feature>
<dbReference type="CDD" id="cd00146">
    <property type="entry name" value="PKD"/>
    <property type="match status" value="2"/>
</dbReference>
<organism evidence="2">
    <name type="scientific">marine sediment metagenome</name>
    <dbReference type="NCBI Taxonomy" id="412755"/>
    <lineage>
        <taxon>unclassified sequences</taxon>
        <taxon>metagenomes</taxon>
        <taxon>ecological metagenomes</taxon>
    </lineage>
</organism>
<protein>
    <recommendedName>
        <fullName evidence="1">PKD domain-containing protein</fullName>
    </recommendedName>
</protein>
<dbReference type="InterPro" id="IPR022409">
    <property type="entry name" value="PKD/Chitinase_dom"/>
</dbReference>
<dbReference type="InterPro" id="IPR000601">
    <property type="entry name" value="PKD_dom"/>
</dbReference>
<dbReference type="SMART" id="SM00089">
    <property type="entry name" value="PKD"/>
    <property type="match status" value="2"/>
</dbReference>
<feature type="non-terminal residue" evidence="2">
    <location>
        <position position="274"/>
    </location>
</feature>
<dbReference type="FunFam" id="2.60.40.10:FF:000270">
    <property type="entry name" value="Cell surface protein"/>
    <property type="match status" value="2"/>
</dbReference>